<dbReference type="EMBL" id="JAQHRD010000002">
    <property type="protein sequence ID" value="KAJ6444293.1"/>
    <property type="molecule type" value="Genomic_DNA"/>
</dbReference>
<evidence type="ECO:0000313" key="2">
    <source>
        <dbReference type="Proteomes" id="UP001163105"/>
    </source>
</evidence>
<sequence length="87" mass="9670">MDMTGREITLNKPWGHIPTTKQEAEAVAHITEYSTVSAHKFSPCLLEFTSPHEPPIKDLVEEWANLVNISPGGLSYTITYRAGNWSG</sequence>
<name>A0AB34FZ34_9HYPO</name>
<proteinExistence type="predicted"/>
<dbReference type="Proteomes" id="UP001163105">
    <property type="component" value="Unassembled WGS sequence"/>
</dbReference>
<dbReference type="AlphaFoldDB" id="A0AB34FZ34"/>
<gene>
    <name evidence="1" type="ORF">O9K51_02687</name>
</gene>
<accession>A0AB34FZ34</accession>
<comment type="caution">
    <text evidence="1">The sequence shown here is derived from an EMBL/GenBank/DDBJ whole genome shotgun (WGS) entry which is preliminary data.</text>
</comment>
<keyword evidence="2" id="KW-1185">Reference proteome</keyword>
<organism evidence="1 2">
    <name type="scientific">Purpureocillium lavendulum</name>
    <dbReference type="NCBI Taxonomy" id="1247861"/>
    <lineage>
        <taxon>Eukaryota</taxon>
        <taxon>Fungi</taxon>
        <taxon>Dikarya</taxon>
        <taxon>Ascomycota</taxon>
        <taxon>Pezizomycotina</taxon>
        <taxon>Sordariomycetes</taxon>
        <taxon>Hypocreomycetidae</taxon>
        <taxon>Hypocreales</taxon>
        <taxon>Ophiocordycipitaceae</taxon>
        <taxon>Purpureocillium</taxon>
    </lineage>
</organism>
<reference evidence="1" key="1">
    <citation type="submission" date="2023-01" db="EMBL/GenBank/DDBJ databases">
        <title>The growth and conidiation of Purpureocillium lavendulum are regulated by nitrogen source and histone H3K14 acetylation.</title>
        <authorList>
            <person name="Tang P."/>
            <person name="Han J."/>
            <person name="Zhang C."/>
            <person name="Tang P."/>
            <person name="Qi F."/>
            <person name="Zhang K."/>
            <person name="Liang L."/>
        </authorList>
    </citation>
    <scope>NUCLEOTIDE SEQUENCE</scope>
    <source>
        <strain evidence="1">YMF1.00683</strain>
    </source>
</reference>
<protein>
    <submittedName>
        <fullName evidence="1">Uncharacterized protein</fullName>
    </submittedName>
</protein>
<evidence type="ECO:0000313" key="1">
    <source>
        <dbReference type="EMBL" id="KAJ6444293.1"/>
    </source>
</evidence>